<dbReference type="SUPFAM" id="SSF48452">
    <property type="entry name" value="TPR-like"/>
    <property type="match status" value="1"/>
</dbReference>
<evidence type="ECO:0000313" key="2">
    <source>
        <dbReference type="EMBL" id="SEL51782.1"/>
    </source>
</evidence>
<feature type="transmembrane region" description="Helical" evidence="1">
    <location>
        <begin position="158"/>
        <end position="183"/>
    </location>
</feature>
<dbReference type="Proteomes" id="UP000182719">
    <property type="component" value="Unassembled WGS sequence"/>
</dbReference>
<accession>A0A1H7QV41</accession>
<dbReference type="AlphaFoldDB" id="A0A1H7QV41"/>
<gene>
    <name evidence="2" type="ORF">SAMN05444354_106284</name>
</gene>
<dbReference type="Gene3D" id="1.25.40.10">
    <property type="entry name" value="Tetratricopeptide repeat domain"/>
    <property type="match status" value="1"/>
</dbReference>
<proteinExistence type="predicted"/>
<keyword evidence="1" id="KW-0472">Membrane</keyword>
<reference evidence="3" key="1">
    <citation type="submission" date="2016-10" db="EMBL/GenBank/DDBJ databases">
        <authorList>
            <person name="Varghese N."/>
            <person name="Submissions S."/>
        </authorList>
    </citation>
    <scope>NUCLEOTIDE SEQUENCE [LARGE SCALE GENOMIC DNA]</scope>
    <source>
        <strain evidence="3">DSM 17044</strain>
    </source>
</reference>
<keyword evidence="1" id="KW-1133">Transmembrane helix</keyword>
<dbReference type="RefSeq" id="WP_075006967.1">
    <property type="nucleotide sequence ID" value="NZ_FOAP01000006.1"/>
</dbReference>
<sequence>MSALTAMLTAVLLSQGYYTPEEAETLFSQANDAYSREDYTAAREGYEKLLSHGQGGPDVLYNLGTVYLAQGDLGRATLALERAWKQGGRAPDLEANLAIARARQVDKVVGTALEEDFLTRLVLATPEAGVAWGFLAAWCVGFGALVLFRFLRPGRRTWAAVLGGVALTLALPLGGLLAAHIWVQRTVHEAVVLSPKLVAREFPRGEAKTLFEVHAGLKVRLLEDAGKYVRIRLPNGLEGWTEREGVSEI</sequence>
<protein>
    <submittedName>
        <fullName evidence="2">Tetratricopeptide repeat-containing protein</fullName>
    </submittedName>
</protein>
<feature type="transmembrane region" description="Helical" evidence="1">
    <location>
        <begin position="130"/>
        <end position="151"/>
    </location>
</feature>
<name>A0A1H7QV41_STIAU</name>
<dbReference type="EMBL" id="FOAP01000006">
    <property type="protein sequence ID" value="SEL51782.1"/>
    <property type="molecule type" value="Genomic_DNA"/>
</dbReference>
<keyword evidence="3" id="KW-1185">Reference proteome</keyword>
<dbReference type="InterPro" id="IPR011990">
    <property type="entry name" value="TPR-like_helical_dom_sf"/>
</dbReference>
<evidence type="ECO:0000313" key="3">
    <source>
        <dbReference type="Proteomes" id="UP000182719"/>
    </source>
</evidence>
<organism evidence="2 3">
    <name type="scientific">Stigmatella aurantiaca</name>
    <dbReference type="NCBI Taxonomy" id="41"/>
    <lineage>
        <taxon>Bacteria</taxon>
        <taxon>Pseudomonadati</taxon>
        <taxon>Myxococcota</taxon>
        <taxon>Myxococcia</taxon>
        <taxon>Myxococcales</taxon>
        <taxon>Cystobacterineae</taxon>
        <taxon>Archangiaceae</taxon>
        <taxon>Stigmatella</taxon>
    </lineage>
</organism>
<evidence type="ECO:0000256" key="1">
    <source>
        <dbReference type="SAM" id="Phobius"/>
    </source>
</evidence>
<dbReference type="OrthoDB" id="9776208at2"/>
<keyword evidence="1" id="KW-0812">Transmembrane</keyword>